<comment type="caution">
    <text evidence="2">The sequence shown here is derived from an EMBL/GenBank/DDBJ whole genome shotgun (WGS) entry which is preliminary data.</text>
</comment>
<evidence type="ECO:0000313" key="3">
    <source>
        <dbReference type="Proteomes" id="UP000077051"/>
    </source>
</evidence>
<dbReference type="Proteomes" id="UP000077051">
    <property type="component" value="Unassembled WGS sequence"/>
</dbReference>
<dbReference type="Pfam" id="PF00646">
    <property type="entry name" value="F-box"/>
    <property type="match status" value="1"/>
</dbReference>
<name>A0A168PAV8_MUCCL</name>
<dbReference type="InterPro" id="IPR036047">
    <property type="entry name" value="F-box-like_dom_sf"/>
</dbReference>
<dbReference type="STRING" id="747725.A0A168PAV8"/>
<reference evidence="2 3" key="1">
    <citation type="submission" date="2015-06" db="EMBL/GenBank/DDBJ databases">
        <title>Expansion of signal transduction pathways in fungi by whole-genome duplication.</title>
        <authorList>
            <consortium name="DOE Joint Genome Institute"/>
            <person name="Corrochano L.M."/>
            <person name="Kuo A."/>
            <person name="Marcet-Houben M."/>
            <person name="Polaino S."/>
            <person name="Salamov A."/>
            <person name="Villalobos J.M."/>
            <person name="Alvarez M.I."/>
            <person name="Avalos J."/>
            <person name="Benito E.P."/>
            <person name="Benoit I."/>
            <person name="Burger G."/>
            <person name="Camino L.P."/>
            <person name="Canovas D."/>
            <person name="Cerda-Olmedo E."/>
            <person name="Cheng J.-F."/>
            <person name="Dominguez A."/>
            <person name="Elias M."/>
            <person name="Eslava A.P."/>
            <person name="Glaser F."/>
            <person name="Grimwood J."/>
            <person name="Gutierrez G."/>
            <person name="Heitman J."/>
            <person name="Henrissat B."/>
            <person name="Iturriaga E.A."/>
            <person name="Lang B.F."/>
            <person name="Lavin J.L."/>
            <person name="Lee S."/>
            <person name="Li W."/>
            <person name="Lindquist E."/>
            <person name="Lopez-Garcia S."/>
            <person name="Luque E.M."/>
            <person name="Marcos A.T."/>
            <person name="Martin J."/>
            <person name="Mccluskey K."/>
            <person name="Medina H.R."/>
            <person name="Miralles-Duran A."/>
            <person name="Miyazaki A."/>
            <person name="Munoz-Torres E."/>
            <person name="Oguiza J.A."/>
            <person name="Ohm R."/>
            <person name="Olmedo M."/>
            <person name="Orejas M."/>
            <person name="Ortiz-Castellanos L."/>
            <person name="Pisabarro A.G."/>
            <person name="Rodriguez-Romero J."/>
            <person name="Ruiz-Herrera J."/>
            <person name="Ruiz-Vazquez R."/>
            <person name="Sanz C."/>
            <person name="Schackwitz W."/>
            <person name="Schmutz J."/>
            <person name="Shahriari M."/>
            <person name="Shelest E."/>
            <person name="Silva-Franco F."/>
            <person name="Soanes D."/>
            <person name="Syed K."/>
            <person name="Tagua V.G."/>
            <person name="Talbot N.J."/>
            <person name="Thon M."/>
            <person name="De Vries R.P."/>
            <person name="Wiebenga A."/>
            <person name="Yadav J.S."/>
            <person name="Braun E.L."/>
            <person name="Baker S."/>
            <person name="Garre V."/>
            <person name="Horwitz B."/>
            <person name="Torres-Martinez S."/>
            <person name="Idnurm A."/>
            <person name="Herrera-Estrella A."/>
            <person name="Gabaldon T."/>
            <person name="Grigoriev I.V."/>
        </authorList>
    </citation>
    <scope>NUCLEOTIDE SEQUENCE [LARGE SCALE GENOMIC DNA]</scope>
    <source>
        <strain evidence="2 3">CBS 277.49</strain>
    </source>
</reference>
<dbReference type="EMBL" id="AMYB01000001">
    <property type="protein sequence ID" value="OAD07456.1"/>
    <property type="molecule type" value="Genomic_DNA"/>
</dbReference>
<dbReference type="VEuPathDB" id="FungiDB:MUCCIDRAFT_157735"/>
<proteinExistence type="predicted"/>
<keyword evidence="3" id="KW-1185">Reference proteome</keyword>
<sequence length="392" mass="44886">MPNASLLNLPYELVLHISQYLEFADVWYLGTCSHACRTLSSQLLQSLYQIDLIKPRIINPFGQSIHAAVAYLTRHGNTGCADQQQHIIQSVANHLAIGIYDRMPSQSGRAFSLDFLLNKSLAILLEHCLFDSTLHAFMKSQETHVLSQQFDRIISSIRAQHDQQLPLEQQRYTGVLMVDFLAALHDTLVAILEEEDMVNNIYHHLLIQHLQQQLRVIKSRYQSHHSDQSSYSNQQAPRKDAPPTQDFKLYIKLICCLAQTNLISSNDMDSLAYHHINHFFLTRPSNVSFSRDAGLRIYIREHNAHLSIVNTVTLDKRPAYHYQWRLWLEETQLRLGVLLDLLRAMIQKNCSSQGGAAPDFVHITAMLQDTVSALTLSETVHQNEYEIPLLND</sequence>
<protein>
    <recommendedName>
        <fullName evidence="1">F-box domain-containing protein</fullName>
    </recommendedName>
</protein>
<accession>A0A168PAV8</accession>
<dbReference type="SUPFAM" id="SSF81383">
    <property type="entry name" value="F-box domain"/>
    <property type="match status" value="1"/>
</dbReference>
<dbReference type="InterPro" id="IPR001810">
    <property type="entry name" value="F-box_dom"/>
</dbReference>
<dbReference type="OrthoDB" id="2236924at2759"/>
<dbReference type="AlphaFoldDB" id="A0A168PAV8"/>
<evidence type="ECO:0000259" key="1">
    <source>
        <dbReference type="Pfam" id="PF00646"/>
    </source>
</evidence>
<feature type="domain" description="F-box" evidence="1">
    <location>
        <begin position="6"/>
        <end position="41"/>
    </location>
</feature>
<evidence type="ECO:0000313" key="2">
    <source>
        <dbReference type="EMBL" id="OAD07456.1"/>
    </source>
</evidence>
<organism evidence="2 3">
    <name type="scientific">Mucor lusitanicus CBS 277.49</name>
    <dbReference type="NCBI Taxonomy" id="747725"/>
    <lineage>
        <taxon>Eukaryota</taxon>
        <taxon>Fungi</taxon>
        <taxon>Fungi incertae sedis</taxon>
        <taxon>Mucoromycota</taxon>
        <taxon>Mucoromycotina</taxon>
        <taxon>Mucoromycetes</taxon>
        <taxon>Mucorales</taxon>
        <taxon>Mucorineae</taxon>
        <taxon>Mucoraceae</taxon>
        <taxon>Mucor</taxon>
    </lineage>
</organism>
<gene>
    <name evidence="2" type="ORF">MUCCIDRAFT_157735</name>
</gene>